<sequence>MVSTDCGIAPQSCAVVVAMTKTKHPPRIASGEVFRVWFRMSFPLSPRVLVTHRPHSAGGGSSMLD</sequence>
<name>A0A1N6GG18_9BURK</name>
<evidence type="ECO:0000313" key="2">
    <source>
        <dbReference type="Proteomes" id="UP000184693"/>
    </source>
</evidence>
<dbReference type="AlphaFoldDB" id="A0A1N6GG18"/>
<dbReference type="Proteomes" id="UP000184693">
    <property type="component" value="Unassembled WGS sequence"/>
</dbReference>
<organism evidence="1 2">
    <name type="scientific">Paraburkholderia phenazinium</name>
    <dbReference type="NCBI Taxonomy" id="60549"/>
    <lineage>
        <taxon>Bacteria</taxon>
        <taxon>Pseudomonadati</taxon>
        <taxon>Pseudomonadota</taxon>
        <taxon>Betaproteobacteria</taxon>
        <taxon>Burkholderiales</taxon>
        <taxon>Burkholderiaceae</taxon>
        <taxon>Paraburkholderia</taxon>
    </lineage>
</organism>
<evidence type="ECO:0000313" key="1">
    <source>
        <dbReference type="EMBL" id="SIO06453.1"/>
    </source>
</evidence>
<gene>
    <name evidence="1" type="ORF">SAMN05444168_2369</name>
</gene>
<protein>
    <submittedName>
        <fullName evidence="1">Uncharacterized protein</fullName>
    </submittedName>
</protein>
<accession>A0A1N6GG18</accession>
<reference evidence="1 2" key="1">
    <citation type="submission" date="2016-11" db="EMBL/GenBank/DDBJ databases">
        <authorList>
            <person name="Jaros S."/>
            <person name="Januszkiewicz K."/>
            <person name="Wedrychowicz H."/>
        </authorList>
    </citation>
    <scope>NUCLEOTIDE SEQUENCE [LARGE SCALE GENOMIC DNA]</scope>
    <source>
        <strain evidence="1 2">GAS86</strain>
    </source>
</reference>
<proteinExistence type="predicted"/>
<dbReference type="EMBL" id="FSRM01000001">
    <property type="protein sequence ID" value="SIO06453.1"/>
    <property type="molecule type" value="Genomic_DNA"/>
</dbReference>